<proteinExistence type="predicted"/>
<accession>A0A0F9E5Y6</accession>
<reference evidence="1" key="1">
    <citation type="journal article" date="2015" name="Nature">
        <title>Complex archaea that bridge the gap between prokaryotes and eukaryotes.</title>
        <authorList>
            <person name="Spang A."/>
            <person name="Saw J.H."/>
            <person name="Jorgensen S.L."/>
            <person name="Zaremba-Niedzwiedzka K."/>
            <person name="Martijn J."/>
            <person name="Lind A.E."/>
            <person name="van Eijk R."/>
            <person name="Schleper C."/>
            <person name="Guy L."/>
            <person name="Ettema T.J."/>
        </authorList>
    </citation>
    <scope>NUCLEOTIDE SEQUENCE</scope>
</reference>
<gene>
    <name evidence="1" type="ORF">LCGC14_2115330</name>
</gene>
<dbReference type="EMBL" id="LAZR01026220">
    <property type="protein sequence ID" value="KKL69399.1"/>
    <property type="molecule type" value="Genomic_DNA"/>
</dbReference>
<sequence length="70" mass="8127">MMTNREMVLREALDYLVQRLEDMEKPVNDCILNSAIHGAPYTGPTWEKELKIAKQVLAWRPAPDRQNSDE</sequence>
<protein>
    <submittedName>
        <fullName evidence="1">Uncharacterized protein</fullName>
    </submittedName>
</protein>
<dbReference type="AlphaFoldDB" id="A0A0F9E5Y6"/>
<name>A0A0F9E5Y6_9ZZZZ</name>
<comment type="caution">
    <text evidence="1">The sequence shown here is derived from an EMBL/GenBank/DDBJ whole genome shotgun (WGS) entry which is preliminary data.</text>
</comment>
<organism evidence="1">
    <name type="scientific">marine sediment metagenome</name>
    <dbReference type="NCBI Taxonomy" id="412755"/>
    <lineage>
        <taxon>unclassified sequences</taxon>
        <taxon>metagenomes</taxon>
        <taxon>ecological metagenomes</taxon>
    </lineage>
</organism>
<evidence type="ECO:0000313" key="1">
    <source>
        <dbReference type="EMBL" id="KKL69399.1"/>
    </source>
</evidence>